<reference evidence="2 3" key="1">
    <citation type="submission" date="2021-03" db="EMBL/GenBank/DDBJ databases">
        <title>Genomic Encyclopedia of Type Strains, Phase IV (KMG-IV): sequencing the most valuable type-strain genomes for metagenomic binning, comparative biology and taxonomic classification.</title>
        <authorList>
            <person name="Goeker M."/>
        </authorList>
    </citation>
    <scope>NUCLEOTIDE SEQUENCE [LARGE SCALE GENOMIC DNA]</scope>
    <source>
        <strain evidence="2 3">DSM 26048</strain>
    </source>
</reference>
<dbReference type="Proteomes" id="UP001519287">
    <property type="component" value="Unassembled WGS sequence"/>
</dbReference>
<organism evidence="2 3">
    <name type="scientific">Paenibacillus eucommiae</name>
    <dbReference type="NCBI Taxonomy" id="1355755"/>
    <lineage>
        <taxon>Bacteria</taxon>
        <taxon>Bacillati</taxon>
        <taxon>Bacillota</taxon>
        <taxon>Bacilli</taxon>
        <taxon>Bacillales</taxon>
        <taxon>Paenibacillaceae</taxon>
        <taxon>Paenibacillus</taxon>
    </lineage>
</organism>
<dbReference type="Pfam" id="PF15956">
    <property type="entry name" value="DUF4760"/>
    <property type="match status" value="1"/>
</dbReference>
<dbReference type="EMBL" id="JAGGLB010000017">
    <property type="protein sequence ID" value="MBP1993241.1"/>
    <property type="molecule type" value="Genomic_DNA"/>
</dbReference>
<keyword evidence="1" id="KW-0472">Membrane</keyword>
<gene>
    <name evidence="2" type="ORF">J2Z66_004858</name>
</gene>
<evidence type="ECO:0000313" key="3">
    <source>
        <dbReference type="Proteomes" id="UP001519287"/>
    </source>
</evidence>
<comment type="caution">
    <text evidence="2">The sequence shown here is derived from an EMBL/GenBank/DDBJ whole genome shotgun (WGS) entry which is preliminary data.</text>
</comment>
<sequence length="213" mass="24632">MSWLTDIRPILETLSFLASICLAATIVIGLRQLKLLKEDMFIKNKRASVEKSIEFLNWFATDFLPKHDEYVNEVKKKEAPLYEGPRNENFVFDSNCNLSMEPIKDHLQKSIDSRGADLLNQLEYFSAALLSGLADEELAFNPLAHIYCSIIEGLYVVLCYYRDEESKTMFTNIVTLHKMWKDRLEKMKMEIAKNKLIDDISKIKDTRIKGIGL</sequence>
<evidence type="ECO:0000313" key="2">
    <source>
        <dbReference type="EMBL" id="MBP1993241.1"/>
    </source>
</evidence>
<dbReference type="InterPro" id="IPR031876">
    <property type="entry name" value="DUF4760"/>
</dbReference>
<keyword evidence="3" id="KW-1185">Reference proteome</keyword>
<keyword evidence="1" id="KW-0812">Transmembrane</keyword>
<keyword evidence="1" id="KW-1133">Transmembrane helix</keyword>
<name>A0ABS4J1W1_9BACL</name>
<accession>A0ABS4J1W1</accession>
<protein>
    <recommendedName>
        <fullName evidence="4">DUF4760 domain-containing protein</fullName>
    </recommendedName>
</protein>
<feature type="transmembrane region" description="Helical" evidence="1">
    <location>
        <begin position="14"/>
        <end position="33"/>
    </location>
</feature>
<evidence type="ECO:0008006" key="4">
    <source>
        <dbReference type="Google" id="ProtNLM"/>
    </source>
</evidence>
<evidence type="ECO:0000256" key="1">
    <source>
        <dbReference type="SAM" id="Phobius"/>
    </source>
</evidence>
<dbReference type="RefSeq" id="WP_209974906.1">
    <property type="nucleotide sequence ID" value="NZ_JAGGLB010000017.1"/>
</dbReference>
<proteinExistence type="predicted"/>